<dbReference type="RefSeq" id="WP_284258467.1">
    <property type="nucleotide sequence ID" value="NZ_BSOS01000067.1"/>
</dbReference>
<dbReference type="GO" id="GO:0008233">
    <property type="term" value="F:peptidase activity"/>
    <property type="evidence" value="ECO:0007669"/>
    <property type="project" value="UniProtKB-KW"/>
</dbReference>
<comment type="subcellular location">
    <subcellularLocation>
        <location evidence="2">Periplasm</location>
    </subcellularLocation>
</comment>
<keyword evidence="8" id="KW-0378">Hydrolase</keyword>
<feature type="domain" description="PDZ" evidence="14">
    <location>
        <begin position="401"/>
        <end position="473"/>
    </location>
</feature>
<evidence type="ECO:0000256" key="3">
    <source>
        <dbReference type="ARBA" id="ARBA00010541"/>
    </source>
</evidence>
<protein>
    <recommendedName>
        <fullName evidence="5">Probable periplasmic serine endoprotease DegP-like</fullName>
        <ecNumber evidence="4">3.4.21.107</ecNumber>
    </recommendedName>
    <alternativeName>
        <fullName evidence="11">Protease Do</fullName>
    </alternativeName>
</protein>
<dbReference type="Gene3D" id="2.30.42.10">
    <property type="match status" value="2"/>
</dbReference>
<feature type="domain" description="PDZ" evidence="14">
    <location>
        <begin position="275"/>
        <end position="338"/>
    </location>
</feature>
<dbReference type="GO" id="GO:0006508">
    <property type="term" value="P:proteolysis"/>
    <property type="evidence" value="ECO:0007669"/>
    <property type="project" value="UniProtKB-KW"/>
</dbReference>
<accession>A0ABQ6A5J1</accession>
<dbReference type="PRINTS" id="PR00834">
    <property type="entry name" value="PROTEASES2C"/>
</dbReference>
<gene>
    <name evidence="15" type="ORF">GCM10010909_24010</name>
</gene>
<dbReference type="Pfam" id="PF17820">
    <property type="entry name" value="PDZ_6"/>
    <property type="match status" value="1"/>
</dbReference>
<dbReference type="InterPro" id="IPR041489">
    <property type="entry name" value="PDZ_6"/>
</dbReference>
<keyword evidence="16" id="KW-1185">Reference proteome</keyword>
<comment type="similarity">
    <text evidence="3">Belongs to the peptidase S1C family.</text>
</comment>
<dbReference type="SUPFAM" id="SSF50494">
    <property type="entry name" value="Trypsin-like serine proteases"/>
    <property type="match status" value="1"/>
</dbReference>
<evidence type="ECO:0000256" key="9">
    <source>
        <dbReference type="ARBA" id="ARBA00022825"/>
    </source>
</evidence>
<dbReference type="Pfam" id="PF13365">
    <property type="entry name" value="Trypsin_2"/>
    <property type="match status" value="1"/>
</dbReference>
<evidence type="ECO:0000256" key="13">
    <source>
        <dbReference type="SAM" id="SignalP"/>
    </source>
</evidence>
<dbReference type="Gene3D" id="2.40.10.120">
    <property type="match status" value="1"/>
</dbReference>
<dbReference type="PROSITE" id="PS50106">
    <property type="entry name" value="PDZ"/>
    <property type="match status" value="2"/>
</dbReference>
<reference evidence="16" key="1">
    <citation type="journal article" date="2019" name="Int. J. Syst. Evol. Microbiol.">
        <title>The Global Catalogue of Microorganisms (GCM) 10K type strain sequencing project: providing services to taxonomists for standard genome sequencing and annotation.</title>
        <authorList>
            <consortium name="The Broad Institute Genomics Platform"/>
            <consortium name="The Broad Institute Genome Sequencing Center for Infectious Disease"/>
            <person name="Wu L."/>
            <person name="Ma J."/>
        </authorList>
    </citation>
    <scope>NUCLEOTIDE SEQUENCE [LARGE SCALE GENOMIC DNA]</scope>
    <source>
        <strain evidence="16">NBRC 112502</strain>
    </source>
</reference>
<evidence type="ECO:0000256" key="12">
    <source>
        <dbReference type="SAM" id="MobiDB-lite"/>
    </source>
</evidence>
<organism evidence="15 16">
    <name type="scientific">Acidocella aquatica</name>
    <dbReference type="NCBI Taxonomy" id="1922313"/>
    <lineage>
        <taxon>Bacteria</taxon>
        <taxon>Pseudomonadati</taxon>
        <taxon>Pseudomonadota</taxon>
        <taxon>Alphaproteobacteria</taxon>
        <taxon>Acetobacterales</taxon>
        <taxon>Acidocellaceae</taxon>
        <taxon>Acidocella</taxon>
    </lineage>
</organism>
<evidence type="ECO:0000256" key="8">
    <source>
        <dbReference type="ARBA" id="ARBA00022801"/>
    </source>
</evidence>
<dbReference type="EC" id="3.4.21.107" evidence="4"/>
<feature type="chain" id="PRO_5047204727" description="Probable periplasmic serine endoprotease DegP-like" evidence="13">
    <location>
        <begin position="22"/>
        <end position="490"/>
    </location>
</feature>
<evidence type="ECO:0000256" key="11">
    <source>
        <dbReference type="ARBA" id="ARBA00032850"/>
    </source>
</evidence>
<evidence type="ECO:0000259" key="14">
    <source>
        <dbReference type="PROSITE" id="PS50106"/>
    </source>
</evidence>
<evidence type="ECO:0000256" key="4">
    <source>
        <dbReference type="ARBA" id="ARBA00013035"/>
    </source>
</evidence>
<keyword evidence="10" id="KW-0346">Stress response</keyword>
<dbReference type="SUPFAM" id="SSF50156">
    <property type="entry name" value="PDZ domain-like"/>
    <property type="match status" value="2"/>
</dbReference>
<keyword evidence="13" id="KW-0732">Signal</keyword>
<evidence type="ECO:0000256" key="5">
    <source>
        <dbReference type="ARBA" id="ARBA00013958"/>
    </source>
</evidence>
<keyword evidence="6 15" id="KW-0645">Protease</keyword>
<dbReference type="EMBL" id="BSOS01000067">
    <property type="protein sequence ID" value="GLR67720.1"/>
    <property type="molecule type" value="Genomic_DNA"/>
</dbReference>
<dbReference type="InterPro" id="IPR036034">
    <property type="entry name" value="PDZ_sf"/>
</dbReference>
<comment type="catalytic activity">
    <reaction evidence="1">
        <text>Acts on substrates that are at least partially unfolded. The cleavage site P1 residue is normally between a pair of hydrophobic residues, such as Val-|-Val.</text>
        <dbReference type="EC" id="3.4.21.107"/>
    </reaction>
</comment>
<dbReference type="InterPro" id="IPR009003">
    <property type="entry name" value="Peptidase_S1_PA"/>
</dbReference>
<evidence type="ECO:0000313" key="16">
    <source>
        <dbReference type="Proteomes" id="UP001156641"/>
    </source>
</evidence>
<evidence type="ECO:0000256" key="2">
    <source>
        <dbReference type="ARBA" id="ARBA00004418"/>
    </source>
</evidence>
<sequence>MTSPRRLLITAIFITGATALALGPAARSASLPQLADLAARVMPAVVSIASTDPVNPAAPGAGDNSGDNSGDGSGSNGSGDNSAYHPTADTSGTLDASGTVLPPPKAVEALGSGFVIAPSGYILTNAHVIAGSASISVTFQDGTIVPATVIGRDTDADIAVLKVNTGHPLPFVKFGDSGALRVGDWVLAIGNPYGLPGSTSAGIVSALDRNINQGTYDDFIQTDAAINRGNSGGPLFNTKGEVIGIDSAIYSPSGGSVGIGFAIPSAMAQPVAQALMTTGSMTRGWLGAATQEITPEIQSTLNLPGTAGALVGSVSPNGPASGILQPGDVITALAGAAIASPRALFIRTAQIPAGTVAGITFWRGGGAHSASLRITAPPPALDETIAPATPPAPGTITLASLGLTISTKPADSGGAAITAVTAKGPAGKAGIVAGNIIEQINGQTVTAATLQAQLQQLIQASLPAATLLITGDTANGTDPGPRWVSVVLSK</sequence>
<evidence type="ECO:0000256" key="6">
    <source>
        <dbReference type="ARBA" id="ARBA00022670"/>
    </source>
</evidence>
<dbReference type="PANTHER" id="PTHR22939:SF130">
    <property type="entry name" value="PERIPLASMIC SERINE ENDOPROTEASE DEGP-LIKE-RELATED"/>
    <property type="match status" value="1"/>
</dbReference>
<feature type="signal peptide" evidence="13">
    <location>
        <begin position="1"/>
        <end position="21"/>
    </location>
</feature>
<comment type="caution">
    <text evidence="15">The sequence shown here is derived from an EMBL/GenBank/DDBJ whole genome shotgun (WGS) entry which is preliminary data.</text>
</comment>
<keyword evidence="7" id="KW-0574">Periplasm</keyword>
<evidence type="ECO:0000313" key="15">
    <source>
        <dbReference type="EMBL" id="GLR67720.1"/>
    </source>
</evidence>
<feature type="region of interest" description="Disordered" evidence="12">
    <location>
        <begin position="52"/>
        <end position="99"/>
    </location>
</feature>
<keyword evidence="9" id="KW-0720">Serine protease</keyword>
<dbReference type="PANTHER" id="PTHR22939">
    <property type="entry name" value="SERINE PROTEASE FAMILY S1C HTRA-RELATED"/>
    <property type="match status" value="1"/>
</dbReference>
<proteinExistence type="inferred from homology"/>
<evidence type="ECO:0000256" key="7">
    <source>
        <dbReference type="ARBA" id="ARBA00022764"/>
    </source>
</evidence>
<dbReference type="SMART" id="SM00228">
    <property type="entry name" value="PDZ"/>
    <property type="match status" value="2"/>
</dbReference>
<dbReference type="InterPro" id="IPR001940">
    <property type="entry name" value="Peptidase_S1C"/>
</dbReference>
<name>A0ABQ6A5J1_9PROT</name>
<evidence type="ECO:0000256" key="1">
    <source>
        <dbReference type="ARBA" id="ARBA00001772"/>
    </source>
</evidence>
<dbReference type="Proteomes" id="UP001156641">
    <property type="component" value="Unassembled WGS sequence"/>
</dbReference>
<evidence type="ECO:0000256" key="10">
    <source>
        <dbReference type="ARBA" id="ARBA00023016"/>
    </source>
</evidence>
<dbReference type="InterPro" id="IPR001478">
    <property type="entry name" value="PDZ"/>
</dbReference>